<feature type="transmembrane region" description="Helical" evidence="7">
    <location>
        <begin position="270"/>
        <end position="292"/>
    </location>
</feature>
<protein>
    <submittedName>
        <fullName evidence="10">ABC transporter permease</fullName>
    </submittedName>
</protein>
<keyword evidence="5 7" id="KW-1133">Transmembrane helix</keyword>
<dbReference type="GO" id="GO:0044874">
    <property type="term" value="P:lipoprotein localization to outer membrane"/>
    <property type="evidence" value="ECO:0007669"/>
    <property type="project" value="TreeGrafter"/>
</dbReference>
<comment type="similarity">
    <text evidence="2">Belongs to the ABC-4 integral membrane protein family. LolC/E subfamily.</text>
</comment>
<keyword evidence="6 7" id="KW-0472">Membrane</keyword>
<evidence type="ECO:0000313" key="10">
    <source>
        <dbReference type="EMBL" id="MCP1169454.1"/>
    </source>
</evidence>
<accession>A0A9X2JQ13</accession>
<comment type="caution">
    <text evidence="10">The sequence shown here is derived from an EMBL/GenBank/DDBJ whole genome shotgun (WGS) entry which is preliminary data.</text>
</comment>
<evidence type="ECO:0000256" key="7">
    <source>
        <dbReference type="SAM" id="Phobius"/>
    </source>
</evidence>
<evidence type="ECO:0000313" key="11">
    <source>
        <dbReference type="Proteomes" id="UP001139477"/>
    </source>
</evidence>
<proteinExistence type="inferred from homology"/>
<dbReference type="PROSITE" id="PS51257">
    <property type="entry name" value="PROKAR_LIPOPROTEIN"/>
    <property type="match status" value="1"/>
</dbReference>
<comment type="subcellular location">
    <subcellularLocation>
        <location evidence="1">Cell membrane</location>
        <topology evidence="1">Multi-pass membrane protein</topology>
    </subcellularLocation>
</comment>
<evidence type="ECO:0000259" key="8">
    <source>
        <dbReference type="Pfam" id="PF02687"/>
    </source>
</evidence>
<dbReference type="RefSeq" id="WP_253333075.1">
    <property type="nucleotide sequence ID" value="NZ_JAMYXC010000204.1"/>
</dbReference>
<keyword evidence="11" id="KW-1185">Reference proteome</keyword>
<dbReference type="InterPro" id="IPR003838">
    <property type="entry name" value="ABC3_permease_C"/>
</dbReference>
<dbReference type="Proteomes" id="UP001139477">
    <property type="component" value="Unassembled WGS sequence"/>
</dbReference>
<dbReference type="PANTHER" id="PTHR30489:SF0">
    <property type="entry name" value="LIPOPROTEIN-RELEASING SYSTEM TRANSMEMBRANE PROTEIN LOLE"/>
    <property type="match status" value="1"/>
</dbReference>
<keyword evidence="4 7" id="KW-0812">Transmembrane</keyword>
<dbReference type="AlphaFoldDB" id="A0A9X2JQ13"/>
<evidence type="ECO:0000256" key="1">
    <source>
        <dbReference type="ARBA" id="ARBA00004651"/>
    </source>
</evidence>
<feature type="transmembrane region" description="Helical" evidence="7">
    <location>
        <begin position="353"/>
        <end position="374"/>
    </location>
</feature>
<feature type="domain" description="ABC3 transporter permease C-terminal" evidence="8">
    <location>
        <begin position="274"/>
        <end position="369"/>
    </location>
</feature>
<feature type="non-terminal residue" evidence="10">
    <location>
        <position position="387"/>
    </location>
</feature>
<evidence type="ECO:0000256" key="4">
    <source>
        <dbReference type="ARBA" id="ARBA00022692"/>
    </source>
</evidence>
<keyword evidence="3" id="KW-1003">Cell membrane</keyword>
<feature type="transmembrane region" description="Helical" evidence="7">
    <location>
        <begin position="21"/>
        <end position="42"/>
    </location>
</feature>
<evidence type="ECO:0000259" key="9">
    <source>
        <dbReference type="Pfam" id="PF12704"/>
    </source>
</evidence>
<sequence>MKLHALDRKLLRDIRRLWSQVLAIALVLACGVAILLTAFGMVRALEATLDDYYNRQNFAELFGTARRAPAALLDEIRAIDGVTAAEGRATGWAVLDLPRRISTASGKILSLPRSGARLNAPLLVTGRLPGPDSDHEVAVNHRFAQANGYRPGDRFGAILGGTRRMLTITGTLRSPEFIYALPPGGLMPDDAGFAVIWMPARAAQASFGQEGAFNDLSVTLRRGADLPVVTDRINALLAPWGGTGAYLRDRQPSHAFIDAELAQLRSMAVVLPPIFFGVAAFLVNMLLGRIVALERAEIGLLKAVGYRDAEIALHYFGLAALVAAIGICIGWGAGTWLARSMAHLYARFFDFPWLIRPGGIDVYAISGLIGLAAARRARRWRPPGSTR</sequence>
<evidence type="ECO:0000256" key="3">
    <source>
        <dbReference type="ARBA" id="ARBA00022475"/>
    </source>
</evidence>
<feature type="domain" description="MacB-like periplasmic core" evidence="9">
    <location>
        <begin position="25"/>
        <end position="235"/>
    </location>
</feature>
<name>A0A9X2JQ13_9RHOB</name>
<dbReference type="Pfam" id="PF12704">
    <property type="entry name" value="MacB_PCD"/>
    <property type="match status" value="1"/>
</dbReference>
<evidence type="ECO:0000256" key="6">
    <source>
        <dbReference type="ARBA" id="ARBA00023136"/>
    </source>
</evidence>
<dbReference type="GO" id="GO:0098797">
    <property type="term" value="C:plasma membrane protein complex"/>
    <property type="evidence" value="ECO:0007669"/>
    <property type="project" value="TreeGrafter"/>
</dbReference>
<dbReference type="InterPro" id="IPR051447">
    <property type="entry name" value="Lipoprotein-release_system"/>
</dbReference>
<dbReference type="EMBL" id="JAMYXC010000204">
    <property type="protein sequence ID" value="MCP1169454.1"/>
    <property type="molecule type" value="Genomic_DNA"/>
</dbReference>
<dbReference type="Pfam" id="PF02687">
    <property type="entry name" value="FtsX"/>
    <property type="match status" value="1"/>
</dbReference>
<gene>
    <name evidence="10" type="ORF">NHG85_13135</name>
</gene>
<evidence type="ECO:0000256" key="2">
    <source>
        <dbReference type="ARBA" id="ARBA00005236"/>
    </source>
</evidence>
<dbReference type="InterPro" id="IPR025857">
    <property type="entry name" value="MacB_PCD"/>
</dbReference>
<feature type="transmembrane region" description="Helical" evidence="7">
    <location>
        <begin position="313"/>
        <end position="333"/>
    </location>
</feature>
<evidence type="ECO:0000256" key="5">
    <source>
        <dbReference type="ARBA" id="ARBA00022989"/>
    </source>
</evidence>
<reference evidence="10" key="1">
    <citation type="submission" date="2022-06" db="EMBL/GenBank/DDBJ databases">
        <title>Limimaricola sediminis sp. nov., isolated from an intertidal sediment.</title>
        <authorList>
            <person name="Shao X."/>
        </authorList>
    </citation>
    <scope>NUCLEOTIDE SEQUENCE</scope>
    <source>
        <strain evidence="10">ASW11-118</strain>
    </source>
</reference>
<organism evidence="10 11">
    <name type="scientific">Limimaricola litoreus</name>
    <dbReference type="NCBI Taxonomy" id="2955316"/>
    <lineage>
        <taxon>Bacteria</taxon>
        <taxon>Pseudomonadati</taxon>
        <taxon>Pseudomonadota</taxon>
        <taxon>Alphaproteobacteria</taxon>
        <taxon>Rhodobacterales</taxon>
        <taxon>Paracoccaceae</taxon>
        <taxon>Limimaricola</taxon>
    </lineage>
</organism>
<dbReference type="PANTHER" id="PTHR30489">
    <property type="entry name" value="LIPOPROTEIN-RELEASING SYSTEM TRANSMEMBRANE PROTEIN LOLE"/>
    <property type="match status" value="1"/>
</dbReference>